<organism evidence="13 14">
    <name type="scientific">Acidithiobacillus caldus (strain SM-1)</name>
    <dbReference type="NCBI Taxonomy" id="990288"/>
    <lineage>
        <taxon>Bacteria</taxon>
        <taxon>Pseudomonadati</taxon>
        <taxon>Pseudomonadota</taxon>
        <taxon>Acidithiobacillia</taxon>
        <taxon>Acidithiobacillales</taxon>
        <taxon>Acidithiobacillaceae</taxon>
        <taxon>Acidithiobacillus</taxon>
    </lineage>
</organism>
<proteinExistence type="inferred from homology"/>
<dbReference type="HOGENOM" id="CLU_697611_0_0_6"/>
<evidence type="ECO:0000256" key="10">
    <source>
        <dbReference type="ARBA" id="ARBA00030988"/>
    </source>
</evidence>
<evidence type="ECO:0000256" key="5">
    <source>
        <dbReference type="ARBA" id="ARBA00022679"/>
    </source>
</evidence>
<evidence type="ECO:0000256" key="7">
    <source>
        <dbReference type="ARBA" id="ARBA00022705"/>
    </source>
</evidence>
<dbReference type="GO" id="GO:0009360">
    <property type="term" value="C:DNA polymerase III complex"/>
    <property type="evidence" value="ECO:0007669"/>
    <property type="project" value="InterPro"/>
</dbReference>
<keyword evidence="6" id="KW-0548">Nucleotidyltransferase</keyword>
<protein>
    <recommendedName>
        <fullName evidence="3">Beta sliding clamp</fullName>
    </recommendedName>
    <alternativeName>
        <fullName evidence="11">Beta-clamp processivity factor</fullName>
    </alternativeName>
    <alternativeName>
        <fullName evidence="10">DNA polymerase III beta sliding clamp subunit</fullName>
    </alternativeName>
</protein>
<evidence type="ECO:0000256" key="1">
    <source>
        <dbReference type="ARBA" id="ARBA00004496"/>
    </source>
</evidence>
<evidence type="ECO:0000256" key="8">
    <source>
        <dbReference type="ARBA" id="ARBA00022932"/>
    </source>
</evidence>
<evidence type="ECO:0000256" key="11">
    <source>
        <dbReference type="ARBA" id="ARBA00033276"/>
    </source>
</evidence>
<dbReference type="GO" id="GO:0003887">
    <property type="term" value="F:DNA-directed DNA polymerase activity"/>
    <property type="evidence" value="ECO:0007669"/>
    <property type="project" value="UniProtKB-KW"/>
</dbReference>
<dbReference type="SMART" id="SM00480">
    <property type="entry name" value="POL3Bc"/>
    <property type="match status" value="1"/>
</dbReference>
<evidence type="ECO:0000256" key="2">
    <source>
        <dbReference type="ARBA" id="ARBA00010752"/>
    </source>
</evidence>
<dbReference type="OrthoDB" id="8421503at2"/>
<evidence type="ECO:0000313" key="13">
    <source>
        <dbReference type="EMBL" id="AEK57863.1"/>
    </source>
</evidence>
<dbReference type="Proteomes" id="UP000006135">
    <property type="component" value="Chromosome"/>
</dbReference>
<dbReference type="KEGG" id="acu:Atc_1214"/>
<evidence type="ECO:0000259" key="12">
    <source>
        <dbReference type="Pfam" id="PF02768"/>
    </source>
</evidence>
<keyword evidence="7" id="KW-0235">DNA replication</keyword>
<dbReference type="SUPFAM" id="SSF55979">
    <property type="entry name" value="DNA clamp"/>
    <property type="match status" value="2"/>
</dbReference>
<keyword evidence="14" id="KW-1185">Reference proteome</keyword>
<evidence type="ECO:0000313" key="14">
    <source>
        <dbReference type="Proteomes" id="UP000006135"/>
    </source>
</evidence>
<keyword evidence="5" id="KW-0808">Transferase</keyword>
<dbReference type="Gene3D" id="3.10.150.10">
    <property type="entry name" value="DNA Polymerase III, subunit A, domain 2"/>
    <property type="match status" value="1"/>
</dbReference>
<evidence type="ECO:0000256" key="4">
    <source>
        <dbReference type="ARBA" id="ARBA00022490"/>
    </source>
</evidence>
<dbReference type="GO" id="GO:0005737">
    <property type="term" value="C:cytoplasm"/>
    <property type="evidence" value="ECO:0007669"/>
    <property type="project" value="UniProtKB-SubCell"/>
</dbReference>
<dbReference type="InterPro" id="IPR046938">
    <property type="entry name" value="DNA_clamp_sf"/>
</dbReference>
<sequence length="395" mass="43887">MERQLSIDTLRKIATASAALVKGNSVQPIYDHVLIEDQRVVLGNATTQLEWFLDEEERSFGFAPEAYPARDLERIAKSLPDGAQVQFGEQGQIRCGRSRFRLPVYDGAQYPVREEPLPSAWIRVQTQDLERIFPSLRRCVAKNDTRTYLNGIHWQIRRVGEQESLLVLEATDGHRAARFSLEYTPPLDSAHSPSGASADTEPSVPTLDAILPVEGISAWMKLLSSRKIAEFSIAQIRSGVLFQGGGLRLWLTSLDGRYPSLDTILAQLEKRKDVLSLSIADFQRALTLATIGVGENQVVTLSTAPEHLLSVAAKGEERQAEDQIPAQWSGSLPLRYSFNIQYLMDVVDSVKETTKGSEDTEDPHMALRFDVSEKDPTSTFAEVPGGVLVVMPIRE</sequence>
<keyword evidence="8" id="KW-0239">DNA-directed DNA polymerase</keyword>
<dbReference type="PANTHER" id="PTHR30478:SF0">
    <property type="entry name" value="BETA SLIDING CLAMP"/>
    <property type="match status" value="1"/>
</dbReference>
<dbReference type="RefSeq" id="WP_014002733.1">
    <property type="nucleotide sequence ID" value="NC_015850.1"/>
</dbReference>
<dbReference type="InterPro" id="IPR001001">
    <property type="entry name" value="DNA_polIII_beta"/>
</dbReference>
<dbReference type="GeneID" id="92931207"/>
<dbReference type="GO" id="GO:0006271">
    <property type="term" value="P:DNA strand elongation involved in DNA replication"/>
    <property type="evidence" value="ECO:0007669"/>
    <property type="project" value="TreeGrafter"/>
</dbReference>
<dbReference type="CDD" id="cd00140">
    <property type="entry name" value="beta_clamp"/>
    <property type="match status" value="1"/>
</dbReference>
<evidence type="ECO:0000256" key="9">
    <source>
        <dbReference type="ARBA" id="ARBA00023125"/>
    </source>
</evidence>
<dbReference type="GO" id="GO:0008408">
    <property type="term" value="F:3'-5' exonuclease activity"/>
    <property type="evidence" value="ECO:0007669"/>
    <property type="project" value="InterPro"/>
</dbReference>
<dbReference type="STRING" id="990288.Atc_1214"/>
<dbReference type="AlphaFoldDB" id="F9ZMV4"/>
<keyword evidence="4" id="KW-0963">Cytoplasm</keyword>
<gene>
    <name evidence="13" type="ordered locus">Atc_1214</name>
</gene>
<comment type="similarity">
    <text evidence="2">Belongs to the beta sliding clamp family.</text>
</comment>
<evidence type="ECO:0000256" key="3">
    <source>
        <dbReference type="ARBA" id="ARBA00021035"/>
    </source>
</evidence>
<dbReference type="PANTHER" id="PTHR30478">
    <property type="entry name" value="DNA POLYMERASE III SUBUNIT BETA"/>
    <property type="match status" value="1"/>
</dbReference>
<name>F9ZMV4_ACICS</name>
<dbReference type="InterPro" id="IPR022635">
    <property type="entry name" value="DNA_polIII_beta_C"/>
</dbReference>
<keyword evidence="9" id="KW-0238">DNA-binding</keyword>
<comment type="subcellular location">
    <subcellularLocation>
        <location evidence="1">Cytoplasm</location>
    </subcellularLocation>
</comment>
<dbReference type="EMBL" id="CP002573">
    <property type="protein sequence ID" value="AEK57863.1"/>
    <property type="molecule type" value="Genomic_DNA"/>
</dbReference>
<dbReference type="Gene3D" id="3.70.10.10">
    <property type="match status" value="1"/>
</dbReference>
<reference evidence="13 14" key="1">
    <citation type="journal article" date="2011" name="J. Genet. Genomics">
        <title>Unraveling the Acidithiobacillus caldus complete genome and its central metabolisms for carbon assimilation.</title>
        <authorList>
            <person name="You X.Y."/>
            <person name="Guo X."/>
            <person name="Zheng H.J."/>
            <person name="Zhang M.J."/>
            <person name="Liu L.J."/>
            <person name="Zhu Y.Q."/>
            <person name="Zhu B."/>
            <person name="Wang S.Y."/>
            <person name="Zhao G.P."/>
            <person name="Poetsch A."/>
            <person name="Jiang C.Y."/>
            <person name="Liu S.J."/>
        </authorList>
    </citation>
    <scope>NUCLEOTIDE SEQUENCE [LARGE SCALE GENOMIC DNA]</scope>
    <source>
        <strain evidence="13 14">SM-1</strain>
    </source>
</reference>
<dbReference type="Pfam" id="PF02768">
    <property type="entry name" value="DNA_pol3_beta_3"/>
    <property type="match status" value="1"/>
</dbReference>
<accession>F9ZMV4</accession>
<dbReference type="GO" id="GO:0003677">
    <property type="term" value="F:DNA binding"/>
    <property type="evidence" value="ECO:0007669"/>
    <property type="project" value="UniProtKB-KW"/>
</dbReference>
<feature type="domain" description="DNA polymerase III beta sliding clamp C-terminal" evidence="12">
    <location>
        <begin position="271"/>
        <end position="352"/>
    </location>
</feature>
<evidence type="ECO:0000256" key="6">
    <source>
        <dbReference type="ARBA" id="ARBA00022695"/>
    </source>
</evidence>